<evidence type="ECO:0000256" key="2">
    <source>
        <dbReference type="PIRSR" id="PIRSR639901-2"/>
    </source>
</evidence>
<dbReference type="EMBL" id="QGNW01000029">
    <property type="protein sequence ID" value="RVX11826.1"/>
    <property type="molecule type" value="Genomic_DNA"/>
</dbReference>
<dbReference type="InterPro" id="IPR038107">
    <property type="entry name" value="Glycos_transf_N_sf"/>
</dbReference>
<keyword evidence="1 4" id="KW-0808">Transferase</keyword>
<name>A0A438JS94_VITVI</name>
<dbReference type="Gene3D" id="3.40.50.2000">
    <property type="entry name" value="Glycogen Phosphorylase B"/>
    <property type="match status" value="1"/>
</dbReference>
<proteinExistence type="predicted"/>
<dbReference type="InterPro" id="IPR039901">
    <property type="entry name" value="Kdotransferase"/>
</dbReference>
<accession>A0A438JS94</accession>
<evidence type="ECO:0000313" key="5">
    <source>
        <dbReference type="Proteomes" id="UP000288805"/>
    </source>
</evidence>
<dbReference type="Gene3D" id="3.40.50.11720">
    <property type="entry name" value="3-Deoxy-D-manno-octulosonic-acid transferase, N-terminal domain"/>
    <property type="match status" value="1"/>
</dbReference>
<feature type="site" description="Transition state stabilizer" evidence="2">
    <location>
        <position position="140"/>
    </location>
</feature>
<feature type="domain" description="3-deoxy-D-manno-octulosonic-acid transferase N-terminal" evidence="3">
    <location>
        <begin position="34"/>
        <end position="142"/>
    </location>
</feature>
<reference evidence="4 5" key="1">
    <citation type="journal article" date="2018" name="PLoS Genet.">
        <title>Population sequencing reveals clonal diversity and ancestral inbreeding in the grapevine cultivar Chardonnay.</title>
        <authorList>
            <person name="Roach M.J."/>
            <person name="Johnson D.L."/>
            <person name="Bohlmann J."/>
            <person name="van Vuuren H.J."/>
            <person name="Jones S.J."/>
            <person name="Pretorius I.S."/>
            <person name="Schmidt S.A."/>
            <person name="Borneman A.R."/>
        </authorList>
    </citation>
    <scope>NUCLEOTIDE SEQUENCE [LARGE SCALE GENOMIC DNA]</scope>
    <source>
        <strain evidence="5">cv. Chardonnay</strain>
        <tissue evidence="4">Leaf</tissue>
    </source>
</reference>
<sequence length="365" mass="40566">MKLWFLRNEIITNQLPTGVIYQCTSKVVWGVAEFAPLDIPAAMDAFLGYWKPNAVMLMECELWPNLILGAARNGVNCTGIIKCSDVCKSFSRWSRPVLLPLISLMLSKFSLIVPLSTMQGIRFQLLQAPPYVINFSGDLKYTVEEFDISKRGVQSIEELKVQLAHRRVWMVSSIHRGEEEVMLGVHKVLMRMHPDMVTIIVPRYPQHGREIAIELQKEGLSVALRSRDEKLVSGTSIYVVDTLGELRHFYTLTPIAVIGGSFLPGLTGHNISEAAAAGCAVLTVNFRSSCWAFFGYGTENATIESFVSSAASGVGSRFNVRVESIWLAAYAGNFKLGLVLCKLELPRVTVARSRKDHGQLKVKSK</sequence>
<dbReference type="PANTHER" id="PTHR42755:SF1">
    <property type="entry name" value="3-DEOXY-D-MANNO-OCTULOSONIC ACID TRANSFERASE, MITOCHONDRIAL-RELATED"/>
    <property type="match status" value="1"/>
</dbReference>
<gene>
    <name evidence="4" type="primary">KDTA_2</name>
    <name evidence="4" type="ORF">CK203_009487</name>
</gene>
<protein>
    <submittedName>
        <fullName evidence="4">Putative 3-deoxy-D-manno-octulosonic acid transferase, mitochondrial</fullName>
    </submittedName>
</protein>
<dbReference type="InterPro" id="IPR007507">
    <property type="entry name" value="Glycos_transf_N"/>
</dbReference>
<evidence type="ECO:0000256" key="1">
    <source>
        <dbReference type="ARBA" id="ARBA00022679"/>
    </source>
</evidence>
<dbReference type="Proteomes" id="UP000288805">
    <property type="component" value="Unassembled WGS sequence"/>
</dbReference>
<dbReference type="Pfam" id="PF04413">
    <property type="entry name" value="Glycos_transf_N"/>
    <property type="match status" value="1"/>
</dbReference>
<dbReference type="GO" id="GO:0016740">
    <property type="term" value="F:transferase activity"/>
    <property type="evidence" value="ECO:0007669"/>
    <property type="project" value="UniProtKB-KW"/>
</dbReference>
<dbReference type="AlphaFoldDB" id="A0A438JS94"/>
<feature type="site" description="Transition state stabilizer" evidence="2">
    <location>
        <position position="59"/>
    </location>
</feature>
<dbReference type="PANTHER" id="PTHR42755">
    <property type="entry name" value="3-DEOXY-MANNO-OCTULOSONATE CYTIDYLYLTRANSFERASE"/>
    <property type="match status" value="1"/>
</dbReference>
<organism evidence="4 5">
    <name type="scientific">Vitis vinifera</name>
    <name type="common">Grape</name>
    <dbReference type="NCBI Taxonomy" id="29760"/>
    <lineage>
        <taxon>Eukaryota</taxon>
        <taxon>Viridiplantae</taxon>
        <taxon>Streptophyta</taxon>
        <taxon>Embryophyta</taxon>
        <taxon>Tracheophyta</taxon>
        <taxon>Spermatophyta</taxon>
        <taxon>Magnoliopsida</taxon>
        <taxon>eudicotyledons</taxon>
        <taxon>Gunneridae</taxon>
        <taxon>Pentapetalae</taxon>
        <taxon>rosids</taxon>
        <taxon>Vitales</taxon>
        <taxon>Vitaceae</taxon>
        <taxon>Viteae</taxon>
        <taxon>Vitis</taxon>
    </lineage>
</organism>
<evidence type="ECO:0000259" key="3">
    <source>
        <dbReference type="Pfam" id="PF04413"/>
    </source>
</evidence>
<comment type="caution">
    <text evidence="4">The sequence shown here is derived from an EMBL/GenBank/DDBJ whole genome shotgun (WGS) entry which is preliminary data.</text>
</comment>
<evidence type="ECO:0000313" key="4">
    <source>
        <dbReference type="EMBL" id="RVX11826.1"/>
    </source>
</evidence>